<feature type="transmembrane region" description="Helical" evidence="2">
    <location>
        <begin position="63"/>
        <end position="87"/>
    </location>
</feature>
<feature type="transmembrane region" description="Helical" evidence="2">
    <location>
        <begin position="108"/>
        <end position="129"/>
    </location>
</feature>
<accession>A0A4U0V0P3</accession>
<organism evidence="3 4">
    <name type="scientific">Friedmanniomyces endolithicus</name>
    <dbReference type="NCBI Taxonomy" id="329885"/>
    <lineage>
        <taxon>Eukaryota</taxon>
        <taxon>Fungi</taxon>
        <taxon>Dikarya</taxon>
        <taxon>Ascomycota</taxon>
        <taxon>Pezizomycotina</taxon>
        <taxon>Dothideomycetes</taxon>
        <taxon>Dothideomycetidae</taxon>
        <taxon>Mycosphaerellales</taxon>
        <taxon>Teratosphaeriaceae</taxon>
        <taxon>Friedmanniomyces</taxon>
    </lineage>
</organism>
<protein>
    <submittedName>
        <fullName evidence="3">Uncharacterized protein</fullName>
    </submittedName>
</protein>
<comment type="caution">
    <text evidence="3">The sequence shown here is derived from an EMBL/GenBank/DDBJ whole genome shotgun (WGS) entry which is preliminary data.</text>
</comment>
<feature type="transmembrane region" description="Helical" evidence="2">
    <location>
        <begin position="21"/>
        <end position="43"/>
    </location>
</feature>
<feature type="region of interest" description="Disordered" evidence="1">
    <location>
        <begin position="359"/>
        <end position="384"/>
    </location>
</feature>
<feature type="region of interest" description="Disordered" evidence="1">
    <location>
        <begin position="312"/>
        <end position="336"/>
    </location>
</feature>
<evidence type="ECO:0000313" key="4">
    <source>
        <dbReference type="Proteomes" id="UP000310066"/>
    </source>
</evidence>
<proteinExistence type="predicted"/>
<reference evidence="3 4" key="1">
    <citation type="submission" date="2017-03" db="EMBL/GenBank/DDBJ databases">
        <title>Genomes of endolithic fungi from Antarctica.</title>
        <authorList>
            <person name="Coleine C."/>
            <person name="Masonjones S."/>
            <person name="Stajich J.E."/>
        </authorList>
    </citation>
    <scope>NUCLEOTIDE SEQUENCE [LARGE SCALE GENOMIC DNA]</scope>
    <source>
        <strain evidence="3 4">CCFEE 5311</strain>
    </source>
</reference>
<keyword evidence="2" id="KW-0472">Membrane</keyword>
<dbReference type="STRING" id="329885.A0A4U0V0P3"/>
<keyword evidence="2" id="KW-1133">Transmembrane helix</keyword>
<dbReference type="Proteomes" id="UP000310066">
    <property type="component" value="Unassembled WGS sequence"/>
</dbReference>
<evidence type="ECO:0000313" key="3">
    <source>
        <dbReference type="EMBL" id="TKA41196.1"/>
    </source>
</evidence>
<dbReference type="AlphaFoldDB" id="A0A4U0V0P3"/>
<evidence type="ECO:0000256" key="1">
    <source>
        <dbReference type="SAM" id="MobiDB-lite"/>
    </source>
</evidence>
<name>A0A4U0V0P3_9PEZI</name>
<dbReference type="EMBL" id="NAJP01000029">
    <property type="protein sequence ID" value="TKA41196.1"/>
    <property type="molecule type" value="Genomic_DNA"/>
</dbReference>
<sequence length="504" mass="54361">MGIRRRSPSKPWKTNEPKRQRTGLGAIVAMQHVLLWSLAYVAASETYLLIEGYITPDLLPPSIVLLVSAAMSALYIAAHGISAFLCSRVNIDRKRKLRLTAQWIATSSLRLGVTAWLAACGMSIIFTIAKQPYCMPRGGAGVVEIDVGSTCIIQRTGVGASLMSLLATLVLFVLMHKTSDPFQCHLFGITKEPMLLPLMLPYKAAPGHTAYSEISFKCRSSSSLSSHTLIPSRSNSLSHLIPSCPEKAAFGLGIYAPKQSTRSFLAPRPSLQSIRTHTTISSLPPPSSPLPPLPAYFPERYRQPSAMQKAIYPPRSQQPYQLARSQSGRTVRMVPPSPALSASTLAAFNRSTESLSSVYSRSVSGETRHPEGPGALSDSSRSFSSGSAATLVKSPLVAMRRAADPNIIVMPGSNSGSCSDEFESEVDDAATLQAKLPSVKAVSEFGEVENWPLGRQVPMSYCQRTAVMDEKGVLRRLDFTQLTIRKTRGAGAVVPPAQYVVAAA</sequence>
<feature type="transmembrane region" description="Helical" evidence="2">
    <location>
        <begin position="152"/>
        <end position="174"/>
    </location>
</feature>
<dbReference type="OrthoDB" id="3944567at2759"/>
<evidence type="ECO:0000256" key="2">
    <source>
        <dbReference type="SAM" id="Phobius"/>
    </source>
</evidence>
<keyword evidence="2" id="KW-0812">Transmembrane</keyword>
<gene>
    <name evidence="3" type="ORF">B0A54_07718</name>
</gene>
<feature type="compositionally biased region" description="Polar residues" evidence="1">
    <location>
        <begin position="315"/>
        <end position="329"/>
    </location>
</feature>